<keyword evidence="1" id="KW-0472">Membrane</keyword>
<dbReference type="RefSeq" id="WP_156421250.1">
    <property type="nucleotide sequence ID" value="NZ_JYLH01000018.1"/>
</dbReference>
<dbReference type="EMBL" id="JYLH01000018">
    <property type="protein sequence ID" value="KRP42076.1"/>
    <property type="molecule type" value="Genomic_DNA"/>
</dbReference>
<protein>
    <recommendedName>
        <fullName evidence="2">DUF4236 domain-containing protein</fullName>
    </recommendedName>
</protein>
<reference evidence="3 4" key="1">
    <citation type="submission" date="2015-02" db="EMBL/GenBank/DDBJ databases">
        <title>Pseudomonas helleri sp. nov. and Pseudomonas weihenstephanensis sp. nov., isolated from raw cows milk.</title>
        <authorList>
            <person name="von Neubeck M."/>
            <person name="Huptas C."/>
            <person name="Wenning M."/>
            <person name="Scherer S."/>
        </authorList>
    </citation>
    <scope>NUCLEOTIDE SEQUENCE [LARGE SCALE GENOMIC DNA]</scope>
    <source>
        <strain evidence="3 4">DSM 17149</strain>
    </source>
</reference>
<feature type="domain" description="DUF4236" evidence="2">
    <location>
        <begin position="3"/>
        <end position="54"/>
    </location>
</feature>
<feature type="transmembrane region" description="Helical" evidence="1">
    <location>
        <begin position="74"/>
        <end position="92"/>
    </location>
</feature>
<dbReference type="AlphaFoldDB" id="A0A0R2Y583"/>
<organism evidence="3 4">
    <name type="scientific">Pseudomonas libanensis</name>
    <dbReference type="NCBI Taxonomy" id="75588"/>
    <lineage>
        <taxon>Bacteria</taxon>
        <taxon>Pseudomonadati</taxon>
        <taxon>Pseudomonadota</taxon>
        <taxon>Gammaproteobacteria</taxon>
        <taxon>Pseudomonadales</taxon>
        <taxon>Pseudomonadaceae</taxon>
        <taxon>Pseudomonas</taxon>
    </lineage>
</organism>
<name>A0A0R2Y583_9PSED</name>
<dbReference type="PATRIC" id="fig|75588.4.peg.1523"/>
<proteinExistence type="predicted"/>
<dbReference type="Proteomes" id="UP000051446">
    <property type="component" value="Unassembled WGS sequence"/>
</dbReference>
<evidence type="ECO:0000313" key="3">
    <source>
        <dbReference type="EMBL" id="KRP42076.1"/>
    </source>
</evidence>
<keyword evidence="1" id="KW-1133">Transmembrane helix</keyword>
<keyword evidence="1" id="KW-0812">Transmembrane</keyword>
<evidence type="ECO:0000313" key="4">
    <source>
        <dbReference type="Proteomes" id="UP000051446"/>
    </source>
</evidence>
<dbReference type="Pfam" id="PF14020">
    <property type="entry name" value="DUF4236"/>
    <property type="match status" value="1"/>
</dbReference>
<evidence type="ECO:0000256" key="1">
    <source>
        <dbReference type="SAM" id="Phobius"/>
    </source>
</evidence>
<accession>A0A0R2Y583</accession>
<sequence>MALRIRKSIKIAPGVKINLSKSGISTSLGGKGSTVNLGKRGARVTTSIPGTGISSSKLYVTGNRAAQPAVFTPLWAHVVAWLIVAAVLWWIFS</sequence>
<comment type="caution">
    <text evidence="3">The sequence shown here is derived from an EMBL/GenBank/DDBJ whole genome shotgun (WGS) entry which is preliminary data.</text>
</comment>
<dbReference type="InterPro" id="IPR025330">
    <property type="entry name" value="DUF4236"/>
</dbReference>
<evidence type="ECO:0000259" key="2">
    <source>
        <dbReference type="Pfam" id="PF14020"/>
    </source>
</evidence>
<gene>
    <name evidence="3" type="ORF">TU73_23905</name>
</gene>